<sequence length="356" mass="40615">MQVVPNILGTVIVFSTLCILFYFIPGLIVNYEWRGEQSSNEKDKTASYELKRLREEYVGRAQRAFKSVRHSQEEVRSTQFLLNSKTLPLYETVVNENKWADVSGNGRVEINFNNVLMLFASYALTTGHENVRIQSMVSKAVLVVSSFLATVALSIVIGAMAQLHTVIKHSLKIPVSVKAISLINLHLCRINSEICTQAVDWILRINKSERNPNKLNYNFMMDVVKREAILLLITFVIASGGIVAGAAIMKHDQKDWSWSMALVYAQAAAFTSGHTKYIPDPIEENSCTLTYVLFLLSLHVWMITLLAMFLGCVISLLRSYYNAQWAEVSEEEFEQLEKMIEERRKQRQMDNPKYEE</sequence>
<name>A0A0N4VE13_ENTVE</name>
<dbReference type="AlphaFoldDB" id="A0A0N4VE13"/>
<dbReference type="OrthoDB" id="10542668at2759"/>
<accession>A0A0N4VE13</accession>
<keyword evidence="1" id="KW-0472">Membrane</keyword>
<evidence type="ECO:0000313" key="3">
    <source>
        <dbReference type="Proteomes" id="UP000274131"/>
    </source>
</evidence>
<dbReference type="Proteomes" id="UP000274131">
    <property type="component" value="Unassembled WGS sequence"/>
</dbReference>
<dbReference type="STRING" id="51028.A0A0N4VE13"/>
<proteinExistence type="predicted"/>
<dbReference type="WBParaSite" id="EVEC_0000889501-mRNA-1">
    <property type="protein sequence ID" value="EVEC_0000889501-mRNA-1"/>
    <property type="gene ID" value="EVEC_0000889501"/>
</dbReference>
<feature type="transmembrane region" description="Helical" evidence="1">
    <location>
        <begin position="140"/>
        <end position="161"/>
    </location>
</feature>
<dbReference type="EMBL" id="UXUI01009380">
    <property type="protein sequence ID" value="VDD93596.1"/>
    <property type="molecule type" value="Genomic_DNA"/>
</dbReference>
<organism evidence="4">
    <name type="scientific">Enterobius vermicularis</name>
    <name type="common">Human pinworm</name>
    <dbReference type="NCBI Taxonomy" id="51028"/>
    <lineage>
        <taxon>Eukaryota</taxon>
        <taxon>Metazoa</taxon>
        <taxon>Ecdysozoa</taxon>
        <taxon>Nematoda</taxon>
        <taxon>Chromadorea</taxon>
        <taxon>Rhabditida</taxon>
        <taxon>Spirurina</taxon>
        <taxon>Oxyuridomorpha</taxon>
        <taxon>Oxyuroidea</taxon>
        <taxon>Oxyuridae</taxon>
        <taxon>Enterobius</taxon>
    </lineage>
</organism>
<evidence type="ECO:0000256" key="1">
    <source>
        <dbReference type="SAM" id="Phobius"/>
    </source>
</evidence>
<reference evidence="4" key="1">
    <citation type="submission" date="2017-02" db="UniProtKB">
        <authorList>
            <consortium name="WormBaseParasite"/>
        </authorList>
    </citation>
    <scope>IDENTIFICATION</scope>
</reference>
<keyword evidence="3" id="KW-1185">Reference proteome</keyword>
<feature type="transmembrane region" description="Helical" evidence="1">
    <location>
        <begin position="228"/>
        <end position="249"/>
    </location>
</feature>
<feature type="transmembrane region" description="Helical" evidence="1">
    <location>
        <begin position="6"/>
        <end position="29"/>
    </location>
</feature>
<protein>
    <submittedName>
        <fullName evidence="4">Ion_trans_2 domain-containing protein</fullName>
    </submittedName>
</protein>
<keyword evidence="1" id="KW-0812">Transmembrane</keyword>
<evidence type="ECO:0000313" key="2">
    <source>
        <dbReference type="EMBL" id="VDD93596.1"/>
    </source>
</evidence>
<feature type="transmembrane region" description="Helical" evidence="1">
    <location>
        <begin position="291"/>
        <end position="317"/>
    </location>
</feature>
<gene>
    <name evidence="2" type="ORF">EVEC_LOCUS8347</name>
</gene>
<reference evidence="2 3" key="2">
    <citation type="submission" date="2018-10" db="EMBL/GenBank/DDBJ databases">
        <authorList>
            <consortium name="Pathogen Informatics"/>
        </authorList>
    </citation>
    <scope>NUCLEOTIDE SEQUENCE [LARGE SCALE GENOMIC DNA]</scope>
</reference>
<evidence type="ECO:0000313" key="4">
    <source>
        <dbReference type="WBParaSite" id="EVEC_0000889501-mRNA-1"/>
    </source>
</evidence>
<keyword evidence="1" id="KW-1133">Transmembrane helix</keyword>
<dbReference type="Gene3D" id="1.10.287.70">
    <property type="match status" value="1"/>
</dbReference>